<keyword evidence="11" id="KW-0479">Metal-binding</keyword>
<reference evidence="13 14" key="1">
    <citation type="submission" date="2019-03" db="EMBL/GenBank/DDBJ databases">
        <title>Genomic Encyclopedia of Type Strains, Phase IV (KMG-IV): sequencing the most valuable type-strain genomes for metagenomic binning, comparative biology and taxonomic classification.</title>
        <authorList>
            <person name="Goeker M."/>
        </authorList>
    </citation>
    <scope>NUCLEOTIDE SEQUENCE [LARGE SCALE GENOMIC DNA]</scope>
    <source>
        <strain evidence="13 14">DSM 25082</strain>
    </source>
</reference>
<dbReference type="Pfam" id="PF17820">
    <property type="entry name" value="PDZ_6"/>
    <property type="match status" value="1"/>
</dbReference>
<keyword evidence="10 11" id="KW-0472">Membrane</keyword>
<evidence type="ECO:0000256" key="10">
    <source>
        <dbReference type="ARBA" id="ARBA00023136"/>
    </source>
</evidence>
<evidence type="ECO:0000256" key="1">
    <source>
        <dbReference type="ARBA" id="ARBA00001947"/>
    </source>
</evidence>
<evidence type="ECO:0000256" key="2">
    <source>
        <dbReference type="ARBA" id="ARBA00004141"/>
    </source>
</evidence>
<dbReference type="SMART" id="SM00228">
    <property type="entry name" value="PDZ"/>
    <property type="match status" value="2"/>
</dbReference>
<dbReference type="InterPro" id="IPR004387">
    <property type="entry name" value="Pept_M50_Zn"/>
</dbReference>
<comment type="subcellular location">
    <subcellularLocation>
        <location evidence="2">Membrane</location>
        <topology evidence="2">Multi-pass membrane protein</topology>
    </subcellularLocation>
</comment>
<comment type="caution">
    <text evidence="13">The sequence shown here is derived from an EMBL/GenBank/DDBJ whole genome shotgun (WGS) entry which is preliminary data.</text>
</comment>
<dbReference type="GO" id="GO:0004222">
    <property type="term" value="F:metalloendopeptidase activity"/>
    <property type="evidence" value="ECO:0007669"/>
    <property type="project" value="InterPro"/>
</dbReference>
<evidence type="ECO:0000313" key="14">
    <source>
        <dbReference type="Proteomes" id="UP000295357"/>
    </source>
</evidence>
<dbReference type="PANTHER" id="PTHR42837">
    <property type="entry name" value="REGULATOR OF SIGMA-E PROTEASE RSEP"/>
    <property type="match status" value="1"/>
</dbReference>
<dbReference type="Pfam" id="PF02163">
    <property type="entry name" value="Peptidase_M50"/>
    <property type="match status" value="1"/>
</dbReference>
<keyword evidence="6 11" id="KW-0378">Hydrolase</keyword>
<sequence>MLTTLLAFVVTLGVLIVVHEWGHYRVAKACGVKVLRFSVGFGRVLLRRQRGETEFTLSALPLGGYVRMLDEREGPVSPAERERAFNNRPLWQRAAIVAAGPAANFVLAILLFAAVGLLGVEEPKPVLGSPLAGSLADKAGLRAGDWVRAVSADGEDWQELQSLPQLRWQLTQAVSEGRKLHLSVSDAQGHGQRQLVLATDSLEKRELDAQLLRRIGLGGAFMAPVLGELSPGGAGAEAGLQRGDRVLSVDGQPVVDAAALRERIRASGQGGVEGERVAPMLWRVERAGQVLSLELRPKVVRDGGQLLGRIEAQIGAPPELLTVSHGPLESLWLGARRTWEVSVLTLNTFGRMLTGEASLKNLSGPITIADYAGQSARMGPAQYLSFLALVSVSLAVLNLLPLPMLDGGHLMYYLFEGLSGRPVSEWWQQQLQRAGVLIMLLMMTLALSNDMARLLGLH</sequence>
<dbReference type="GO" id="GO:0006508">
    <property type="term" value="P:proteolysis"/>
    <property type="evidence" value="ECO:0007669"/>
    <property type="project" value="UniProtKB-KW"/>
</dbReference>
<protein>
    <recommendedName>
        <fullName evidence="11">Zinc metalloprotease</fullName>
        <ecNumber evidence="11">3.4.24.-</ecNumber>
    </recommendedName>
</protein>
<dbReference type="SUPFAM" id="SSF50156">
    <property type="entry name" value="PDZ domain-like"/>
    <property type="match status" value="2"/>
</dbReference>
<keyword evidence="5 11" id="KW-0812">Transmembrane</keyword>
<evidence type="ECO:0000256" key="9">
    <source>
        <dbReference type="ARBA" id="ARBA00023049"/>
    </source>
</evidence>
<dbReference type="Proteomes" id="UP000295357">
    <property type="component" value="Unassembled WGS sequence"/>
</dbReference>
<evidence type="ECO:0000259" key="12">
    <source>
        <dbReference type="PROSITE" id="PS50106"/>
    </source>
</evidence>
<evidence type="ECO:0000256" key="3">
    <source>
        <dbReference type="ARBA" id="ARBA00007931"/>
    </source>
</evidence>
<dbReference type="InterPro" id="IPR041489">
    <property type="entry name" value="PDZ_6"/>
</dbReference>
<keyword evidence="4 13" id="KW-0645">Protease</keyword>
<dbReference type="GO" id="GO:0046872">
    <property type="term" value="F:metal ion binding"/>
    <property type="evidence" value="ECO:0007669"/>
    <property type="project" value="UniProtKB-KW"/>
</dbReference>
<dbReference type="InterPro" id="IPR036034">
    <property type="entry name" value="PDZ_sf"/>
</dbReference>
<dbReference type="RefSeq" id="WP_133602525.1">
    <property type="nucleotide sequence ID" value="NZ_JAUFPJ010000002.1"/>
</dbReference>
<evidence type="ECO:0000256" key="6">
    <source>
        <dbReference type="ARBA" id="ARBA00022801"/>
    </source>
</evidence>
<evidence type="ECO:0000256" key="4">
    <source>
        <dbReference type="ARBA" id="ARBA00022670"/>
    </source>
</evidence>
<comment type="cofactor">
    <cofactor evidence="1 11">
        <name>Zn(2+)</name>
        <dbReference type="ChEBI" id="CHEBI:29105"/>
    </cofactor>
</comment>
<dbReference type="GO" id="GO:0016020">
    <property type="term" value="C:membrane"/>
    <property type="evidence" value="ECO:0007669"/>
    <property type="project" value="UniProtKB-SubCell"/>
</dbReference>
<feature type="transmembrane region" description="Helical" evidence="11">
    <location>
        <begin position="95"/>
        <end position="120"/>
    </location>
</feature>
<evidence type="ECO:0000256" key="11">
    <source>
        <dbReference type="RuleBase" id="RU362031"/>
    </source>
</evidence>
<dbReference type="EC" id="3.4.24.-" evidence="11"/>
<feature type="domain" description="PDZ" evidence="12">
    <location>
        <begin position="199"/>
        <end position="262"/>
    </location>
</feature>
<dbReference type="PANTHER" id="PTHR42837:SF2">
    <property type="entry name" value="MEMBRANE METALLOPROTEASE ARASP2, CHLOROPLASTIC-RELATED"/>
    <property type="match status" value="1"/>
</dbReference>
<feature type="transmembrane region" description="Helical" evidence="11">
    <location>
        <begin position="383"/>
        <end position="405"/>
    </location>
</feature>
<dbReference type="Gene3D" id="2.30.42.10">
    <property type="match status" value="2"/>
</dbReference>
<keyword evidence="8 11" id="KW-1133">Transmembrane helix</keyword>
<dbReference type="InterPro" id="IPR008915">
    <property type="entry name" value="Peptidase_M50"/>
</dbReference>
<dbReference type="AlphaFoldDB" id="A0A4V3CK11"/>
<feature type="transmembrane region" description="Helical" evidence="11">
    <location>
        <begin position="431"/>
        <end position="448"/>
    </location>
</feature>
<dbReference type="EMBL" id="SNXE01000002">
    <property type="protein sequence ID" value="TDP11746.1"/>
    <property type="molecule type" value="Genomic_DNA"/>
</dbReference>
<evidence type="ECO:0000256" key="7">
    <source>
        <dbReference type="ARBA" id="ARBA00022833"/>
    </source>
</evidence>
<keyword evidence="14" id="KW-1185">Reference proteome</keyword>
<evidence type="ECO:0000256" key="5">
    <source>
        <dbReference type="ARBA" id="ARBA00022692"/>
    </source>
</evidence>
<evidence type="ECO:0000313" key="13">
    <source>
        <dbReference type="EMBL" id="TDP11746.1"/>
    </source>
</evidence>
<keyword evidence="7 11" id="KW-0862">Zinc</keyword>
<keyword evidence="9 11" id="KW-0482">Metalloprotease</keyword>
<comment type="similarity">
    <text evidence="3 11">Belongs to the peptidase M50B family.</text>
</comment>
<dbReference type="InterPro" id="IPR001478">
    <property type="entry name" value="PDZ"/>
</dbReference>
<dbReference type="PROSITE" id="PS50106">
    <property type="entry name" value="PDZ"/>
    <property type="match status" value="1"/>
</dbReference>
<evidence type="ECO:0000256" key="8">
    <source>
        <dbReference type="ARBA" id="ARBA00022989"/>
    </source>
</evidence>
<name>A0A4V3CK11_9BURK</name>
<dbReference type="OrthoDB" id="9782003at2"/>
<gene>
    <name evidence="13" type="ORF">DFR39_102125</name>
</gene>
<dbReference type="CDD" id="cd06163">
    <property type="entry name" value="S2P-M50_PDZ_RseP-like"/>
    <property type="match status" value="1"/>
</dbReference>
<accession>A0A4V3CK11</accession>
<dbReference type="NCBIfam" id="TIGR00054">
    <property type="entry name" value="RIP metalloprotease RseP"/>
    <property type="match status" value="1"/>
</dbReference>
<proteinExistence type="inferred from homology"/>
<organism evidence="13 14">
    <name type="scientific">Roseateles asaccharophilus</name>
    <dbReference type="NCBI Taxonomy" id="582607"/>
    <lineage>
        <taxon>Bacteria</taxon>
        <taxon>Pseudomonadati</taxon>
        <taxon>Pseudomonadota</taxon>
        <taxon>Betaproteobacteria</taxon>
        <taxon>Burkholderiales</taxon>
        <taxon>Sphaerotilaceae</taxon>
        <taxon>Roseateles</taxon>
    </lineage>
</organism>